<evidence type="ECO:0000256" key="1">
    <source>
        <dbReference type="SAM" id="SignalP"/>
    </source>
</evidence>
<proteinExistence type="predicted"/>
<reference evidence="2" key="1">
    <citation type="journal article" date="2020" name="Stud. Mycol.">
        <title>101 Dothideomycetes genomes: a test case for predicting lifestyles and emergence of pathogens.</title>
        <authorList>
            <person name="Haridas S."/>
            <person name="Albert R."/>
            <person name="Binder M."/>
            <person name="Bloem J."/>
            <person name="Labutti K."/>
            <person name="Salamov A."/>
            <person name="Andreopoulos B."/>
            <person name="Baker S."/>
            <person name="Barry K."/>
            <person name="Bills G."/>
            <person name="Bluhm B."/>
            <person name="Cannon C."/>
            <person name="Castanera R."/>
            <person name="Culley D."/>
            <person name="Daum C."/>
            <person name="Ezra D."/>
            <person name="Gonzalez J."/>
            <person name="Henrissat B."/>
            <person name="Kuo A."/>
            <person name="Liang C."/>
            <person name="Lipzen A."/>
            <person name="Lutzoni F."/>
            <person name="Magnuson J."/>
            <person name="Mondo S."/>
            <person name="Nolan M."/>
            <person name="Ohm R."/>
            <person name="Pangilinan J."/>
            <person name="Park H.-J."/>
            <person name="Ramirez L."/>
            <person name="Alfaro M."/>
            <person name="Sun H."/>
            <person name="Tritt A."/>
            <person name="Yoshinaga Y."/>
            <person name="Zwiers L.-H."/>
            <person name="Turgeon B."/>
            <person name="Goodwin S."/>
            <person name="Spatafora J."/>
            <person name="Crous P."/>
            <person name="Grigoriev I."/>
        </authorList>
    </citation>
    <scope>NUCLEOTIDE SEQUENCE</scope>
    <source>
        <strain evidence="2">ATCC 36951</strain>
    </source>
</reference>
<dbReference type="Proteomes" id="UP000799537">
    <property type="component" value="Unassembled WGS sequence"/>
</dbReference>
<evidence type="ECO:0000313" key="3">
    <source>
        <dbReference type="Proteomes" id="UP000799537"/>
    </source>
</evidence>
<protein>
    <submittedName>
        <fullName evidence="2">Uncharacterized protein</fullName>
    </submittedName>
</protein>
<keyword evidence="1" id="KW-0732">Signal</keyword>
<name>A0A6A6CN18_ZASCE</name>
<dbReference type="RefSeq" id="XP_033668507.1">
    <property type="nucleotide sequence ID" value="XM_033806328.1"/>
</dbReference>
<feature type="chain" id="PRO_5025487016" evidence="1">
    <location>
        <begin position="17"/>
        <end position="166"/>
    </location>
</feature>
<dbReference type="AlphaFoldDB" id="A0A6A6CN18"/>
<organism evidence="2 3">
    <name type="scientific">Zasmidium cellare ATCC 36951</name>
    <dbReference type="NCBI Taxonomy" id="1080233"/>
    <lineage>
        <taxon>Eukaryota</taxon>
        <taxon>Fungi</taxon>
        <taxon>Dikarya</taxon>
        <taxon>Ascomycota</taxon>
        <taxon>Pezizomycotina</taxon>
        <taxon>Dothideomycetes</taxon>
        <taxon>Dothideomycetidae</taxon>
        <taxon>Mycosphaerellales</taxon>
        <taxon>Mycosphaerellaceae</taxon>
        <taxon>Zasmidium</taxon>
    </lineage>
</organism>
<keyword evidence="3" id="KW-1185">Reference proteome</keyword>
<dbReference type="GeneID" id="54559600"/>
<dbReference type="EMBL" id="ML993593">
    <property type="protein sequence ID" value="KAF2167618.1"/>
    <property type="molecule type" value="Genomic_DNA"/>
</dbReference>
<accession>A0A6A6CN18</accession>
<gene>
    <name evidence="2" type="ORF">M409DRAFT_22419</name>
</gene>
<dbReference type="OrthoDB" id="291007at2759"/>
<evidence type="ECO:0000313" key="2">
    <source>
        <dbReference type="EMBL" id="KAF2167618.1"/>
    </source>
</evidence>
<sequence length="166" mass="18237">MLSSYLLFALPLLASAAPSLNARFGNEVVYISRCIADSGSNNQLEADYYSDIGNSQNLQTPNSVSQPQFVNSGQPNFNGQHSYFFPDSGVTFTYNAQNINQPAGTQVGTGSNGSPFTCFRDTDRNLYYRHGQNNRPCVAVLYCRKSRRCSKLQLTVMALGRKAGRA</sequence>
<feature type="signal peptide" evidence="1">
    <location>
        <begin position="1"/>
        <end position="16"/>
    </location>
</feature>